<name>A0ABU9LZR5_9BACT</name>
<gene>
    <name evidence="4" type="ORF">AAFH49_17415</name>
</gene>
<feature type="transmembrane region" description="Helical" evidence="2">
    <location>
        <begin position="9"/>
        <end position="28"/>
    </location>
</feature>
<dbReference type="GO" id="GO:0016301">
    <property type="term" value="F:kinase activity"/>
    <property type="evidence" value="ECO:0007669"/>
    <property type="project" value="UniProtKB-KW"/>
</dbReference>
<keyword evidence="4" id="KW-0418">Kinase</keyword>
<feature type="transmembrane region" description="Helical" evidence="2">
    <location>
        <begin position="40"/>
        <end position="63"/>
    </location>
</feature>
<feature type="transmembrane region" description="Helical" evidence="2">
    <location>
        <begin position="123"/>
        <end position="143"/>
    </location>
</feature>
<reference evidence="4 5" key="1">
    <citation type="journal article" date="2018" name="Arch. Microbiol.">
        <title>Hymenobacter segetis sp. nov., isolated from soil.</title>
        <authorList>
            <person name="Ten L.N."/>
            <person name="Lim S.J."/>
            <person name="Kim B.O."/>
            <person name="Kang I.K."/>
            <person name="Jung H.Y."/>
        </authorList>
    </citation>
    <scope>NUCLEOTIDE SEQUENCE [LARGE SCALE GENOMIC DNA]</scope>
    <source>
        <strain evidence="4 5">S7-3-11</strain>
    </source>
</reference>
<feature type="domain" description="Signal transduction histidine kinase internal region" evidence="3">
    <location>
        <begin position="164"/>
        <end position="241"/>
    </location>
</feature>
<dbReference type="EMBL" id="JBCEVZ010000053">
    <property type="protein sequence ID" value="MEL5995998.1"/>
    <property type="molecule type" value="Genomic_DNA"/>
</dbReference>
<dbReference type="InterPro" id="IPR010559">
    <property type="entry name" value="Sig_transdc_His_kin_internal"/>
</dbReference>
<feature type="compositionally biased region" description="Pro residues" evidence="1">
    <location>
        <begin position="358"/>
        <end position="373"/>
    </location>
</feature>
<dbReference type="Pfam" id="PF06580">
    <property type="entry name" value="His_kinase"/>
    <property type="match status" value="1"/>
</dbReference>
<evidence type="ECO:0000259" key="3">
    <source>
        <dbReference type="Pfam" id="PF06580"/>
    </source>
</evidence>
<dbReference type="InterPro" id="IPR050640">
    <property type="entry name" value="Bact_2-comp_sensor_kinase"/>
</dbReference>
<organism evidence="4 5">
    <name type="scientific">Hymenobacter segetis</name>
    <dbReference type="NCBI Taxonomy" id="2025509"/>
    <lineage>
        <taxon>Bacteria</taxon>
        <taxon>Pseudomonadati</taxon>
        <taxon>Bacteroidota</taxon>
        <taxon>Cytophagia</taxon>
        <taxon>Cytophagales</taxon>
        <taxon>Hymenobacteraceae</taxon>
        <taxon>Hymenobacter</taxon>
    </lineage>
</organism>
<evidence type="ECO:0000256" key="1">
    <source>
        <dbReference type="SAM" id="MobiDB-lite"/>
    </source>
</evidence>
<dbReference type="PANTHER" id="PTHR34220:SF7">
    <property type="entry name" value="SENSOR HISTIDINE KINASE YPDA"/>
    <property type="match status" value="1"/>
</dbReference>
<evidence type="ECO:0000313" key="4">
    <source>
        <dbReference type="EMBL" id="MEL5995998.1"/>
    </source>
</evidence>
<evidence type="ECO:0000256" key="2">
    <source>
        <dbReference type="SAM" id="Phobius"/>
    </source>
</evidence>
<keyword evidence="5" id="KW-1185">Reference proteome</keyword>
<keyword evidence="2" id="KW-0812">Transmembrane</keyword>
<accession>A0ABU9LZR5</accession>
<dbReference type="PANTHER" id="PTHR34220">
    <property type="entry name" value="SENSOR HISTIDINE KINASE YPDA"/>
    <property type="match status" value="1"/>
</dbReference>
<comment type="caution">
    <text evidence="4">The sequence shown here is derived from an EMBL/GenBank/DDBJ whole genome shotgun (WGS) entry which is preliminary data.</text>
</comment>
<keyword evidence="4" id="KW-0808">Transferase</keyword>
<keyword evidence="2" id="KW-0472">Membrane</keyword>
<dbReference type="RefSeq" id="WP_342300173.1">
    <property type="nucleotide sequence ID" value="NZ_JBCEVZ010000053.1"/>
</dbReference>
<feature type="transmembrane region" description="Helical" evidence="2">
    <location>
        <begin position="75"/>
        <end position="103"/>
    </location>
</feature>
<evidence type="ECO:0000313" key="5">
    <source>
        <dbReference type="Proteomes" id="UP001479606"/>
    </source>
</evidence>
<proteinExistence type="predicted"/>
<dbReference type="Proteomes" id="UP001479606">
    <property type="component" value="Unassembled WGS sequence"/>
</dbReference>
<feature type="region of interest" description="Disordered" evidence="1">
    <location>
        <begin position="358"/>
        <end position="380"/>
    </location>
</feature>
<protein>
    <submittedName>
        <fullName evidence="4">Histidine kinase</fullName>
    </submittedName>
</protein>
<keyword evidence="2" id="KW-1133">Transmembrane helix</keyword>
<sequence length="380" mass="42588">MNAWPRLRILRHGLFWAVVSAFFLLLQLPGPSFMGWRKYWAGYLLTQLPLFVLATYPLLYGLLPWLLQRRQPGRFLLGLAAWVASTALISNILWLSYGAFWAPRLFGWPAFLTLDWPSLVGDLNAGFFMLLVAAGGASAIKVFNEWYEQRQLGEELRQRQLRTELELLKTQLQPAFLFDALRSLQLLTAQQPAAAPAAVLHLAAVLRYMLYESPQDAVPLADEVQMVRHYVALEQLRLGTRVDVSLNFSGALDAHAIAPLLLLPFLENGFRHATGPELECPWVSIDLVAKQTSVTFKVINSHAPTAPAWHDGPDLRRVRERLARLYPGRHELKVVSEPDTFLIALRLWLAPLSAAQPTAPPVPTARPAAPAPKPATHHHP</sequence>